<dbReference type="AlphaFoldDB" id="A0A7H0SRK1"/>
<evidence type="ECO:0000256" key="1">
    <source>
        <dbReference type="ARBA" id="ARBA00022491"/>
    </source>
</evidence>
<dbReference type="Pfam" id="PF00356">
    <property type="entry name" value="LacI"/>
    <property type="match status" value="1"/>
</dbReference>
<keyword evidence="4" id="KW-0804">Transcription</keyword>
<dbReference type="GO" id="GO:0003700">
    <property type="term" value="F:DNA-binding transcription factor activity"/>
    <property type="evidence" value="ECO:0007669"/>
    <property type="project" value="TreeGrafter"/>
</dbReference>
<dbReference type="PROSITE" id="PS00356">
    <property type="entry name" value="HTH_LACI_1"/>
    <property type="match status" value="1"/>
</dbReference>
<dbReference type="PANTHER" id="PTHR30146">
    <property type="entry name" value="LACI-RELATED TRANSCRIPTIONAL REPRESSOR"/>
    <property type="match status" value="1"/>
</dbReference>
<evidence type="ECO:0000313" key="5">
    <source>
        <dbReference type="EMBL" id="QNQ91176.1"/>
    </source>
</evidence>
<dbReference type="SMART" id="SM00354">
    <property type="entry name" value="HTH_LACI"/>
    <property type="match status" value="1"/>
</dbReference>
<evidence type="ECO:0000256" key="2">
    <source>
        <dbReference type="ARBA" id="ARBA00023015"/>
    </source>
</evidence>
<dbReference type="EMBL" id="CP046884">
    <property type="protein sequence ID" value="QNQ91176.1"/>
    <property type="molecule type" value="Genomic_DNA"/>
</dbReference>
<dbReference type="PANTHER" id="PTHR30146:SF148">
    <property type="entry name" value="HTH-TYPE TRANSCRIPTIONAL REPRESSOR PURR-RELATED"/>
    <property type="match status" value="1"/>
</dbReference>
<dbReference type="RefSeq" id="WP_187974486.1">
    <property type="nucleotide sequence ID" value="NZ_CP046884.1"/>
</dbReference>
<dbReference type="SUPFAM" id="SSF47413">
    <property type="entry name" value="lambda repressor-like DNA-binding domains"/>
    <property type="match status" value="1"/>
</dbReference>
<dbReference type="Proteomes" id="UP000516320">
    <property type="component" value="Chromosome"/>
</dbReference>
<accession>A0A7H0SRK1</accession>
<keyword evidence="2" id="KW-0805">Transcription regulation</keyword>
<gene>
    <name evidence="5" type="ORF">GP475_11445</name>
</gene>
<sequence length="332" mass="36591">MPQRSTPTLKELARLAGVSVSTISRALANNPAIAPATREKIQRLAKEQGYRPNAQARALQSRRSGSIGLIVPSLVNSYFATMATQVQAEAMAHGLNTLIVNANENPDTLNDLLDNLSHHQVDGVLCVPLEESRDRIEQLASTIPVVLIDRDLPDSQLYSVTSDPAPGMRSALKLLKHHHLLPLGYLSGPMSTSTGRERLTVFQQGCVDYEIDDPRIFLGGYEQQRGLEDALTLLKQGVRTLFAGDSMMTIGVLQACHRHRLRIPHDVAVVGFDRHPAFELQQAPITVIDQHVSDMATLAFRILIGVMADNPPDQRRTYINTTLITRESTQCL</sequence>
<keyword evidence="3 5" id="KW-0238">DNA-binding</keyword>
<keyword evidence="6" id="KW-1185">Reference proteome</keyword>
<evidence type="ECO:0000256" key="3">
    <source>
        <dbReference type="ARBA" id="ARBA00023125"/>
    </source>
</evidence>
<dbReference type="InterPro" id="IPR000843">
    <property type="entry name" value="HTH_LacI"/>
</dbReference>
<keyword evidence="1" id="KW-0678">Repressor</keyword>
<dbReference type="KEGG" id="cpoy:GP475_11445"/>
<dbReference type="InterPro" id="IPR028082">
    <property type="entry name" value="Peripla_BP_I"/>
</dbReference>
<protein>
    <submittedName>
        <fullName evidence="5">LacI family DNA-binding transcriptional regulator</fullName>
    </submittedName>
</protein>
<dbReference type="Gene3D" id="1.10.260.40">
    <property type="entry name" value="lambda repressor-like DNA-binding domains"/>
    <property type="match status" value="1"/>
</dbReference>
<dbReference type="CDD" id="cd01392">
    <property type="entry name" value="HTH_LacI"/>
    <property type="match status" value="1"/>
</dbReference>
<dbReference type="GO" id="GO:0000976">
    <property type="term" value="F:transcription cis-regulatory region binding"/>
    <property type="evidence" value="ECO:0007669"/>
    <property type="project" value="TreeGrafter"/>
</dbReference>
<dbReference type="PROSITE" id="PS50932">
    <property type="entry name" value="HTH_LACI_2"/>
    <property type="match status" value="1"/>
</dbReference>
<reference evidence="5 6" key="1">
    <citation type="submission" date="2019-12" db="EMBL/GenBank/DDBJ databases">
        <title>Corynebacterium sp. nov., isolated from feces of the Anser Albifrons in China.</title>
        <authorList>
            <person name="Liu Q."/>
        </authorList>
    </citation>
    <scope>NUCLEOTIDE SEQUENCE [LARGE SCALE GENOMIC DNA]</scope>
    <source>
        <strain evidence="5 6">4H37-19</strain>
    </source>
</reference>
<name>A0A7H0SRK1_9CORY</name>
<dbReference type="Gene3D" id="3.40.50.2300">
    <property type="match status" value="2"/>
</dbReference>
<dbReference type="InterPro" id="IPR010982">
    <property type="entry name" value="Lambda_DNA-bd_dom_sf"/>
</dbReference>
<dbReference type="Pfam" id="PF13377">
    <property type="entry name" value="Peripla_BP_3"/>
    <property type="match status" value="1"/>
</dbReference>
<dbReference type="InterPro" id="IPR046335">
    <property type="entry name" value="LacI/GalR-like_sensor"/>
</dbReference>
<evidence type="ECO:0000313" key="6">
    <source>
        <dbReference type="Proteomes" id="UP000516320"/>
    </source>
</evidence>
<proteinExistence type="predicted"/>
<evidence type="ECO:0000256" key="4">
    <source>
        <dbReference type="ARBA" id="ARBA00023163"/>
    </source>
</evidence>
<dbReference type="SUPFAM" id="SSF53822">
    <property type="entry name" value="Periplasmic binding protein-like I"/>
    <property type="match status" value="1"/>
</dbReference>
<organism evidence="5 6">
    <name type="scientific">Corynebacterium poyangense</name>
    <dbReference type="NCBI Taxonomy" id="2684405"/>
    <lineage>
        <taxon>Bacteria</taxon>
        <taxon>Bacillati</taxon>
        <taxon>Actinomycetota</taxon>
        <taxon>Actinomycetes</taxon>
        <taxon>Mycobacteriales</taxon>
        <taxon>Corynebacteriaceae</taxon>
        <taxon>Corynebacterium</taxon>
    </lineage>
</organism>